<feature type="transmembrane region" description="Helical" evidence="1">
    <location>
        <begin position="106"/>
        <end position="128"/>
    </location>
</feature>
<keyword evidence="1" id="KW-1133">Transmembrane helix</keyword>
<organism evidence="2 3">
    <name type="scientific">Actinomadura barringtoniae</name>
    <dbReference type="NCBI Taxonomy" id="1427535"/>
    <lineage>
        <taxon>Bacteria</taxon>
        <taxon>Bacillati</taxon>
        <taxon>Actinomycetota</taxon>
        <taxon>Actinomycetes</taxon>
        <taxon>Streptosporangiales</taxon>
        <taxon>Thermomonosporaceae</taxon>
        <taxon>Actinomadura</taxon>
    </lineage>
</organism>
<feature type="transmembrane region" description="Helical" evidence="1">
    <location>
        <begin position="67"/>
        <end position="94"/>
    </location>
</feature>
<keyword evidence="1" id="KW-0472">Membrane</keyword>
<evidence type="ECO:0000313" key="3">
    <source>
        <dbReference type="Proteomes" id="UP000669179"/>
    </source>
</evidence>
<keyword evidence="1" id="KW-0812">Transmembrane</keyword>
<dbReference type="AlphaFoldDB" id="A0A939T881"/>
<protein>
    <submittedName>
        <fullName evidence="2">Uncharacterized protein</fullName>
    </submittedName>
</protein>
<keyword evidence="3" id="KW-1185">Reference proteome</keyword>
<dbReference type="RefSeq" id="WP_208261894.1">
    <property type="nucleotide sequence ID" value="NZ_JAGEOJ010000023.1"/>
</dbReference>
<dbReference type="EMBL" id="JAGEOJ010000023">
    <property type="protein sequence ID" value="MBO2453863.1"/>
    <property type="molecule type" value="Genomic_DNA"/>
</dbReference>
<proteinExistence type="predicted"/>
<evidence type="ECO:0000313" key="2">
    <source>
        <dbReference type="EMBL" id="MBO2453863.1"/>
    </source>
</evidence>
<name>A0A939T881_9ACTN</name>
<dbReference type="Proteomes" id="UP000669179">
    <property type="component" value="Unassembled WGS sequence"/>
</dbReference>
<comment type="caution">
    <text evidence="2">The sequence shown here is derived from an EMBL/GenBank/DDBJ whole genome shotgun (WGS) entry which is preliminary data.</text>
</comment>
<sequence>MNDYYMPWQPPVRHRRRGMSFLLATLLLVVVPGMLALIAGAVASDRAPVGCDDSGMFSCMSPRDTVVLYSFIGVFVLLPVWGATMMTLGALHMIPQTRDWPALGQLLTALPVGVLGVLGLWVIGFAGAS</sequence>
<gene>
    <name evidence="2" type="ORF">J4573_42705</name>
</gene>
<evidence type="ECO:0000256" key="1">
    <source>
        <dbReference type="SAM" id="Phobius"/>
    </source>
</evidence>
<accession>A0A939T881</accession>
<reference evidence="2" key="1">
    <citation type="submission" date="2021-03" db="EMBL/GenBank/DDBJ databases">
        <authorList>
            <person name="Kanchanasin P."/>
            <person name="Saeng-In P."/>
            <person name="Phongsopitanun W."/>
            <person name="Yuki M."/>
            <person name="Kudo T."/>
            <person name="Ohkuma M."/>
            <person name="Tanasupawat S."/>
        </authorList>
    </citation>
    <scope>NUCLEOTIDE SEQUENCE</scope>
    <source>
        <strain evidence="2">GKU 128</strain>
    </source>
</reference>